<organism evidence="1 2">
    <name type="scientific">Gigaspora margarita</name>
    <dbReference type="NCBI Taxonomy" id="4874"/>
    <lineage>
        <taxon>Eukaryota</taxon>
        <taxon>Fungi</taxon>
        <taxon>Fungi incertae sedis</taxon>
        <taxon>Mucoromycota</taxon>
        <taxon>Glomeromycotina</taxon>
        <taxon>Glomeromycetes</taxon>
        <taxon>Diversisporales</taxon>
        <taxon>Gigasporaceae</taxon>
        <taxon>Gigaspora</taxon>
    </lineage>
</organism>
<comment type="caution">
    <text evidence="1">The sequence shown here is derived from an EMBL/GenBank/DDBJ whole genome shotgun (WGS) entry which is preliminary data.</text>
</comment>
<sequence>MNKNHNKQNVKVLMSFSYYTSPDHYYNNNLSEEKKERCGSPPSWTCPPSVIEGGKLDLQEFIVDTCLKTPFSKLVLGHLPELTSLMLEGSNLGCLDISECFNLINMNFCENKSAALQIKINNFVPIKKLNLNLSCLREFVNLEVLYLYKYTFYSSLEPLNNIDKLKLLSISFTDISSGLEYLANNID</sequence>
<evidence type="ECO:0000313" key="1">
    <source>
        <dbReference type="EMBL" id="CAG8850884.1"/>
    </source>
</evidence>
<reference evidence="1 2" key="1">
    <citation type="submission" date="2021-06" db="EMBL/GenBank/DDBJ databases">
        <authorList>
            <person name="Kallberg Y."/>
            <person name="Tangrot J."/>
            <person name="Rosling A."/>
        </authorList>
    </citation>
    <scope>NUCLEOTIDE SEQUENCE [LARGE SCALE GENOMIC DNA]</scope>
    <source>
        <strain evidence="1 2">120-4 pot B 10/14</strain>
    </source>
</reference>
<keyword evidence="2" id="KW-1185">Reference proteome</keyword>
<proteinExistence type="predicted"/>
<dbReference type="SUPFAM" id="SSF52058">
    <property type="entry name" value="L domain-like"/>
    <property type="match status" value="1"/>
</dbReference>
<name>A0ABN7XB38_GIGMA</name>
<dbReference type="Gene3D" id="3.80.10.10">
    <property type="entry name" value="Ribonuclease Inhibitor"/>
    <property type="match status" value="1"/>
</dbReference>
<protein>
    <submittedName>
        <fullName evidence="1">42795_t:CDS:1</fullName>
    </submittedName>
</protein>
<dbReference type="Proteomes" id="UP000789901">
    <property type="component" value="Unassembled WGS sequence"/>
</dbReference>
<dbReference type="EMBL" id="CAJVQB010103260">
    <property type="protein sequence ID" value="CAG8850884.1"/>
    <property type="molecule type" value="Genomic_DNA"/>
</dbReference>
<evidence type="ECO:0000313" key="2">
    <source>
        <dbReference type="Proteomes" id="UP000789901"/>
    </source>
</evidence>
<gene>
    <name evidence="1" type="ORF">GMARGA_LOCUS40444</name>
</gene>
<dbReference type="InterPro" id="IPR032675">
    <property type="entry name" value="LRR_dom_sf"/>
</dbReference>
<accession>A0ABN7XB38</accession>